<reference evidence="2 3" key="1">
    <citation type="submission" date="2019-06" db="EMBL/GenBank/DDBJ databases">
        <title>A complete genome sequence for Luteibacter pinisoli MAH-14.</title>
        <authorList>
            <person name="Baltrus D.A."/>
        </authorList>
    </citation>
    <scope>NUCLEOTIDE SEQUENCE [LARGE SCALE GENOMIC DNA]</scope>
    <source>
        <strain evidence="2 3">MAH-14</strain>
    </source>
</reference>
<dbReference type="Pfam" id="PF12697">
    <property type="entry name" value="Abhydrolase_6"/>
    <property type="match status" value="1"/>
</dbReference>
<dbReference type="SUPFAM" id="SSF53474">
    <property type="entry name" value="alpha/beta-Hydrolases"/>
    <property type="match status" value="1"/>
</dbReference>
<protein>
    <submittedName>
        <fullName evidence="2">Alpha/beta hydrolase</fullName>
    </submittedName>
</protein>
<evidence type="ECO:0000313" key="2">
    <source>
        <dbReference type="EMBL" id="QDE40460.1"/>
    </source>
</evidence>
<accession>A0A4Y5Z4V2</accession>
<dbReference type="KEGG" id="lpy:FIV34_15230"/>
<dbReference type="InterPro" id="IPR050228">
    <property type="entry name" value="Carboxylesterase_BioH"/>
</dbReference>
<dbReference type="GO" id="GO:0016787">
    <property type="term" value="F:hydrolase activity"/>
    <property type="evidence" value="ECO:0007669"/>
    <property type="project" value="UniProtKB-KW"/>
</dbReference>
<keyword evidence="2" id="KW-0378">Hydrolase</keyword>
<dbReference type="PANTHER" id="PTHR43194:SF2">
    <property type="entry name" value="PEROXISOMAL MEMBRANE PROTEIN LPX1"/>
    <property type="match status" value="1"/>
</dbReference>
<evidence type="ECO:0000259" key="1">
    <source>
        <dbReference type="Pfam" id="PF12697"/>
    </source>
</evidence>
<evidence type="ECO:0000313" key="3">
    <source>
        <dbReference type="Proteomes" id="UP000316093"/>
    </source>
</evidence>
<dbReference type="PANTHER" id="PTHR43194">
    <property type="entry name" value="HYDROLASE ALPHA/BETA FOLD FAMILY"/>
    <property type="match status" value="1"/>
</dbReference>
<dbReference type="AlphaFoldDB" id="A0A4Y5Z4V2"/>
<feature type="domain" description="AB hydrolase-1" evidence="1">
    <location>
        <begin position="10"/>
        <end position="240"/>
    </location>
</feature>
<dbReference type="InterPro" id="IPR029058">
    <property type="entry name" value="AB_hydrolase_fold"/>
</dbReference>
<name>A0A4Y5Z4V2_9GAMM</name>
<sequence length="264" mass="28434">MTVQPSALPIVLVHGFIGHLQSVGRHGDTGLFAPDLLGYGRFRDYPASAINVGAQVDHVMDQIDRAMGNARVLVVAHSAGATIAIRLAQLHPSRIAALLIAEGNLAASDAFLAARLGPMSLPDVQDWLGRMRNDPARLLRADGVPITEVNLTRMGDWLRYQDAAALHQMARSILLETVTPNYELAVSKVMRQTPTGLIFGARSPHKRLLAEPVRSAIVSSSVIADSGHLLPLEAPERFREEIDRFAARCLDQTATGALIAGYGS</sequence>
<dbReference type="InterPro" id="IPR000073">
    <property type="entry name" value="AB_hydrolase_1"/>
</dbReference>
<proteinExistence type="predicted"/>
<dbReference type="RefSeq" id="WP_139984206.1">
    <property type="nucleotide sequence ID" value="NZ_CP041046.1"/>
</dbReference>
<organism evidence="2 3">
    <name type="scientific">Luteibacter pinisoli</name>
    <dbReference type="NCBI Taxonomy" id="2589080"/>
    <lineage>
        <taxon>Bacteria</taxon>
        <taxon>Pseudomonadati</taxon>
        <taxon>Pseudomonadota</taxon>
        <taxon>Gammaproteobacteria</taxon>
        <taxon>Lysobacterales</taxon>
        <taxon>Rhodanobacteraceae</taxon>
        <taxon>Luteibacter</taxon>
    </lineage>
</organism>
<dbReference type="EMBL" id="CP041046">
    <property type="protein sequence ID" value="QDE40460.1"/>
    <property type="molecule type" value="Genomic_DNA"/>
</dbReference>
<keyword evidence="3" id="KW-1185">Reference proteome</keyword>
<dbReference type="Gene3D" id="3.40.50.1820">
    <property type="entry name" value="alpha/beta hydrolase"/>
    <property type="match status" value="1"/>
</dbReference>
<dbReference type="OrthoDB" id="5380819at2"/>
<dbReference type="Proteomes" id="UP000316093">
    <property type="component" value="Chromosome"/>
</dbReference>
<gene>
    <name evidence="2" type="ORF">FIV34_15230</name>
</gene>